<proteinExistence type="inferred from homology"/>
<protein>
    <submittedName>
        <fullName evidence="7">Fad binding domain-containing</fullName>
    </submittedName>
</protein>
<evidence type="ECO:0000256" key="5">
    <source>
        <dbReference type="SAM" id="SignalP"/>
    </source>
</evidence>
<dbReference type="SUPFAM" id="SSF56176">
    <property type="entry name" value="FAD-binding/transporter-associated domain-like"/>
    <property type="match status" value="1"/>
</dbReference>
<dbReference type="InterPro" id="IPR050416">
    <property type="entry name" value="FAD-linked_Oxidoreductase"/>
</dbReference>
<dbReference type="STRING" id="490622.A0A395NM27"/>
<dbReference type="InterPro" id="IPR006094">
    <property type="entry name" value="Oxid_FAD_bind_N"/>
</dbReference>
<dbReference type="Proteomes" id="UP000266272">
    <property type="component" value="Unassembled WGS sequence"/>
</dbReference>
<reference evidence="7 8" key="1">
    <citation type="journal article" date="2018" name="PLoS Pathog.">
        <title>Evolution of structural diversity of trichothecenes, a family of toxins produced by plant pathogenic and entomopathogenic fungi.</title>
        <authorList>
            <person name="Proctor R.H."/>
            <person name="McCormick S.P."/>
            <person name="Kim H.S."/>
            <person name="Cardoza R.E."/>
            <person name="Stanley A.M."/>
            <person name="Lindo L."/>
            <person name="Kelly A."/>
            <person name="Brown D.W."/>
            <person name="Lee T."/>
            <person name="Vaughan M.M."/>
            <person name="Alexander N.J."/>
            <person name="Busman M."/>
            <person name="Gutierrez S."/>
        </authorList>
    </citation>
    <scope>NUCLEOTIDE SEQUENCE [LARGE SCALE GENOMIC DNA]</scope>
    <source>
        <strain evidence="7 8">IBT 40837</strain>
    </source>
</reference>
<sequence length="531" mass="57274">MLTHGIYILALSLFGQGTTAHTYYESSTVLKDVDARMMSYLETVQNGTASVKGLPPRATLSGCSLACNFLDSEIPGSVSFPGSPAYSLLAAGYWTTQQAETNPGCRFSPNSVFEVAQGVLALRSSNCKFAVKSGGHSVFSGASSIEGGVTIHLANLKQLGLSADQSQLSVGTGNRWVDVMSFLDGKGITVIGGRVAGVGVGGLPLGGGISYFSGRHGWSCHNINSYEVVFADGTVRDVSFKSDPDLYFALRGGGNNFGIVTRYDFKTVPQGNLWAGAQTFVYSKDNEKALNEALYNLNIASDPEAGSVLTYTFDQSNDRWLIASAMYYGKPIDHPSAFANFTAVPGAISDTLRVAKLVDVALEFNASNPSGFRRTTWGLTVKNDPVIMAEIDAIFIEEYNKVKDAKGLSPALIHQTISTNQLSHFDSQGGNPFGLTEKDGPLNLIEINVAWSSAKDDNRVIAAARNTISRGSTAAQERNVLHPYVFLNYANPEQDPFPSYGAENHDRLKTISQKYDPQQVWQKLLPGYFKL</sequence>
<dbReference type="InterPro" id="IPR016169">
    <property type="entry name" value="FAD-bd_PCMH_sub2"/>
</dbReference>
<dbReference type="Pfam" id="PF01565">
    <property type="entry name" value="FAD_binding_4"/>
    <property type="match status" value="1"/>
</dbReference>
<feature type="domain" description="FAD-binding PCMH-type" evidence="6">
    <location>
        <begin position="99"/>
        <end position="270"/>
    </location>
</feature>
<evidence type="ECO:0000256" key="1">
    <source>
        <dbReference type="ARBA" id="ARBA00005466"/>
    </source>
</evidence>
<dbReference type="InterPro" id="IPR016166">
    <property type="entry name" value="FAD-bd_PCMH"/>
</dbReference>
<comment type="caution">
    <text evidence="7">The sequence shown here is derived from an EMBL/GenBank/DDBJ whole genome shotgun (WGS) entry which is preliminary data.</text>
</comment>
<evidence type="ECO:0000259" key="6">
    <source>
        <dbReference type="PROSITE" id="PS51387"/>
    </source>
</evidence>
<dbReference type="PANTHER" id="PTHR42973">
    <property type="entry name" value="BINDING OXIDOREDUCTASE, PUTATIVE (AFU_ORTHOLOGUE AFUA_1G17690)-RELATED"/>
    <property type="match status" value="1"/>
</dbReference>
<dbReference type="GO" id="GO:0071949">
    <property type="term" value="F:FAD binding"/>
    <property type="evidence" value="ECO:0007669"/>
    <property type="project" value="InterPro"/>
</dbReference>
<organism evidence="7 8">
    <name type="scientific">Trichoderma arundinaceum</name>
    <dbReference type="NCBI Taxonomy" id="490622"/>
    <lineage>
        <taxon>Eukaryota</taxon>
        <taxon>Fungi</taxon>
        <taxon>Dikarya</taxon>
        <taxon>Ascomycota</taxon>
        <taxon>Pezizomycotina</taxon>
        <taxon>Sordariomycetes</taxon>
        <taxon>Hypocreomycetidae</taxon>
        <taxon>Hypocreales</taxon>
        <taxon>Hypocreaceae</taxon>
        <taxon>Trichoderma</taxon>
    </lineage>
</organism>
<evidence type="ECO:0000256" key="3">
    <source>
        <dbReference type="ARBA" id="ARBA00022827"/>
    </source>
</evidence>
<evidence type="ECO:0000313" key="8">
    <source>
        <dbReference type="Proteomes" id="UP000266272"/>
    </source>
</evidence>
<dbReference type="PANTHER" id="PTHR42973:SF34">
    <property type="entry name" value="FAD BINDING DOMAIN PROTEIN (AFU_ORTHOLOGUE AFUA_3G02770)"/>
    <property type="match status" value="1"/>
</dbReference>
<dbReference type="GO" id="GO:0016491">
    <property type="term" value="F:oxidoreductase activity"/>
    <property type="evidence" value="ECO:0007669"/>
    <property type="project" value="UniProtKB-KW"/>
</dbReference>
<keyword evidence="3" id="KW-0274">FAD</keyword>
<evidence type="ECO:0000256" key="2">
    <source>
        <dbReference type="ARBA" id="ARBA00022630"/>
    </source>
</evidence>
<dbReference type="Gene3D" id="3.30.465.10">
    <property type="match status" value="1"/>
</dbReference>
<dbReference type="InterPro" id="IPR016167">
    <property type="entry name" value="FAD-bd_PCMH_sub1"/>
</dbReference>
<dbReference type="OrthoDB" id="2151789at2759"/>
<dbReference type="AlphaFoldDB" id="A0A395NM27"/>
<evidence type="ECO:0000313" key="7">
    <source>
        <dbReference type="EMBL" id="RFU77145.1"/>
    </source>
</evidence>
<feature type="chain" id="PRO_5017448103" evidence="5">
    <location>
        <begin position="21"/>
        <end position="531"/>
    </location>
</feature>
<name>A0A395NM27_TRIAR</name>
<feature type="signal peptide" evidence="5">
    <location>
        <begin position="1"/>
        <end position="20"/>
    </location>
</feature>
<accession>A0A395NM27</accession>
<dbReference type="InterPro" id="IPR036318">
    <property type="entry name" value="FAD-bd_PCMH-like_sf"/>
</dbReference>
<dbReference type="EMBL" id="PXOA01000304">
    <property type="protein sequence ID" value="RFU77145.1"/>
    <property type="molecule type" value="Genomic_DNA"/>
</dbReference>
<evidence type="ECO:0000256" key="4">
    <source>
        <dbReference type="ARBA" id="ARBA00023002"/>
    </source>
</evidence>
<dbReference type="Gene3D" id="3.40.462.20">
    <property type="match status" value="1"/>
</dbReference>
<keyword evidence="4" id="KW-0560">Oxidoreductase</keyword>
<dbReference type="PROSITE" id="PS51387">
    <property type="entry name" value="FAD_PCMH"/>
    <property type="match status" value="1"/>
</dbReference>
<dbReference type="Gene3D" id="3.30.43.10">
    <property type="entry name" value="Uridine Diphospho-n-acetylenolpyruvylglucosamine Reductase, domain 2"/>
    <property type="match status" value="1"/>
</dbReference>
<keyword evidence="8" id="KW-1185">Reference proteome</keyword>
<comment type="similarity">
    <text evidence="1">Belongs to the oxygen-dependent FAD-linked oxidoreductase family.</text>
</comment>
<keyword evidence="5" id="KW-0732">Signal</keyword>
<keyword evidence="2" id="KW-0285">Flavoprotein</keyword>
<gene>
    <name evidence="7" type="ORF">TARUN_5127</name>
</gene>